<dbReference type="eggNOG" id="COG1216">
    <property type="taxonomic scope" value="Bacteria"/>
</dbReference>
<reference evidence="6 7" key="1">
    <citation type="journal article" date="2008" name="J. Bacteriol.">
        <title>The genome of Heliobacterium modesticaldum, a phototrophic representative of the Firmicutes containing the simplest photosynthetic apparatus.</title>
        <authorList>
            <person name="Sattley W.M."/>
            <person name="Madigan M.T."/>
            <person name="Swingley W.D."/>
            <person name="Cheung P.C."/>
            <person name="Clocksin K.M."/>
            <person name="Conrad A.L."/>
            <person name="Dejesa L.C."/>
            <person name="Honchak B.M."/>
            <person name="Jung D.O."/>
            <person name="Karbach L.E."/>
            <person name="Kurdoglu A."/>
            <person name="Lahiri S."/>
            <person name="Mastrian S.D."/>
            <person name="Page L.E."/>
            <person name="Taylor H.L."/>
            <person name="Wang Z.T."/>
            <person name="Raymond J."/>
            <person name="Chen M."/>
            <person name="Blankenship R.E."/>
            <person name="Touchman J.W."/>
        </authorList>
    </citation>
    <scope>NUCLEOTIDE SEQUENCE [LARGE SCALE GENOMIC DNA]</scope>
    <source>
        <strain evidence="7">ATCC 51547 / Ice1</strain>
    </source>
</reference>
<dbReference type="InterPro" id="IPR001173">
    <property type="entry name" value="Glyco_trans_2-like"/>
</dbReference>
<sequence length="174" mass="19957">MELVSVVILNWNRRNDLKEGLTRLREQPYRPLEIIVVDNGSTDDSVAMVRAEFPEVRLIETGKNLGVEGYNAGFRQARGEYVLILDDDSFPAYDAITRMVSRFQADPRLGVVAFDVRSYDQFVQWEQQGRPERSETSGEKAQALAEPDYYMSLSKNPLKRGQKARRFYMEIGGI</sequence>
<evidence type="ECO:0000313" key="7">
    <source>
        <dbReference type="Proteomes" id="UP000008550"/>
    </source>
</evidence>
<protein>
    <submittedName>
        <fullName evidence="6">Glycosyl transferase, family 2</fullName>
    </submittedName>
</protein>
<evidence type="ECO:0000256" key="4">
    <source>
        <dbReference type="ARBA" id="ARBA00022679"/>
    </source>
</evidence>
<evidence type="ECO:0000313" key="6">
    <source>
        <dbReference type="EMBL" id="ABZ83338.1"/>
    </source>
</evidence>
<evidence type="ECO:0000259" key="5">
    <source>
        <dbReference type="Pfam" id="PF00535"/>
    </source>
</evidence>
<feature type="domain" description="Glycosyltransferase 2-like" evidence="5">
    <location>
        <begin position="5"/>
        <end position="137"/>
    </location>
</feature>
<keyword evidence="7" id="KW-1185">Reference proteome</keyword>
<dbReference type="Gene3D" id="3.90.550.10">
    <property type="entry name" value="Spore Coat Polysaccharide Biosynthesis Protein SpsA, Chain A"/>
    <property type="match status" value="1"/>
</dbReference>
<dbReference type="InterPro" id="IPR029044">
    <property type="entry name" value="Nucleotide-diphossugar_trans"/>
</dbReference>
<dbReference type="Pfam" id="PF00535">
    <property type="entry name" value="Glycos_transf_2"/>
    <property type="match status" value="1"/>
</dbReference>
<proteinExistence type="inferred from homology"/>
<dbReference type="STRING" id="498761.HM1_1238"/>
<dbReference type="PANTHER" id="PTHR43179:SF12">
    <property type="entry name" value="GALACTOFURANOSYLTRANSFERASE GLFT2"/>
    <property type="match status" value="1"/>
</dbReference>
<dbReference type="GO" id="GO:0016757">
    <property type="term" value="F:glycosyltransferase activity"/>
    <property type="evidence" value="ECO:0007669"/>
    <property type="project" value="UniProtKB-KW"/>
</dbReference>
<evidence type="ECO:0000256" key="1">
    <source>
        <dbReference type="ARBA" id="ARBA00004776"/>
    </source>
</evidence>
<dbReference type="HOGENOM" id="CLU_1538000_0_0_9"/>
<dbReference type="RefSeq" id="WP_012281871.1">
    <property type="nucleotide sequence ID" value="NC_010337.2"/>
</dbReference>
<comment type="pathway">
    <text evidence="1">Cell wall biogenesis; cell wall polysaccharide biosynthesis.</text>
</comment>
<dbReference type="Proteomes" id="UP000008550">
    <property type="component" value="Chromosome"/>
</dbReference>
<dbReference type="PANTHER" id="PTHR43179">
    <property type="entry name" value="RHAMNOSYLTRANSFERASE WBBL"/>
    <property type="match status" value="1"/>
</dbReference>
<keyword evidence="3" id="KW-0328">Glycosyltransferase</keyword>
<dbReference type="EMBL" id="CP000930">
    <property type="protein sequence ID" value="ABZ83338.1"/>
    <property type="molecule type" value="Genomic_DNA"/>
</dbReference>
<dbReference type="SUPFAM" id="SSF53448">
    <property type="entry name" value="Nucleotide-diphospho-sugar transferases"/>
    <property type="match status" value="1"/>
</dbReference>
<dbReference type="CAZy" id="GT2">
    <property type="family name" value="Glycosyltransferase Family 2"/>
</dbReference>
<evidence type="ECO:0000256" key="3">
    <source>
        <dbReference type="ARBA" id="ARBA00022676"/>
    </source>
</evidence>
<accession>B0TH13</accession>
<comment type="similarity">
    <text evidence="2">Belongs to the glycosyltransferase 2 family.</text>
</comment>
<name>B0TH13_HELMI</name>
<evidence type="ECO:0000256" key="2">
    <source>
        <dbReference type="ARBA" id="ARBA00006739"/>
    </source>
</evidence>
<keyword evidence="4 6" id="KW-0808">Transferase</keyword>
<dbReference type="KEGG" id="hmo:HM1_1238"/>
<dbReference type="AlphaFoldDB" id="B0TH13"/>
<organism evidence="6 7">
    <name type="scientific">Heliobacterium modesticaldum (strain ATCC 51547 / Ice1)</name>
    <dbReference type="NCBI Taxonomy" id="498761"/>
    <lineage>
        <taxon>Bacteria</taxon>
        <taxon>Bacillati</taxon>
        <taxon>Bacillota</taxon>
        <taxon>Clostridia</taxon>
        <taxon>Eubacteriales</taxon>
        <taxon>Heliobacteriaceae</taxon>
        <taxon>Heliomicrobium</taxon>
    </lineage>
</organism>
<gene>
    <name evidence="6" type="ORF">HM1_1238</name>
</gene>